<keyword evidence="3" id="KW-0813">Transport</keyword>
<feature type="compositionally biased region" description="Low complexity" evidence="10">
    <location>
        <begin position="201"/>
        <end position="213"/>
    </location>
</feature>
<feature type="compositionally biased region" description="Polar residues" evidence="10">
    <location>
        <begin position="656"/>
        <end position="665"/>
    </location>
</feature>
<keyword evidence="9" id="KW-0175">Coiled coil</keyword>
<reference evidence="12" key="1">
    <citation type="submission" date="2024-01" db="EMBL/GenBank/DDBJ databases">
        <title>GRCr8: a new rat reference genome assembly contstructed from accurate long reads and long range scaffolding.</title>
        <authorList>
            <person name="Doris P.A."/>
            <person name="Kalbfleisch T."/>
            <person name="Li K."/>
            <person name="Howe K."/>
            <person name="Wood J."/>
        </authorList>
    </citation>
    <scope>NUCLEOTIDE SEQUENCE [LARGE SCALE GENOMIC DNA]</scope>
    <source>
        <strain evidence="12">Brown Norway</strain>
    </source>
</reference>
<feature type="compositionally biased region" description="Basic and acidic residues" evidence="10">
    <location>
        <begin position="593"/>
        <end position="604"/>
    </location>
</feature>
<feature type="compositionally biased region" description="Acidic residues" evidence="10">
    <location>
        <begin position="441"/>
        <end position="453"/>
    </location>
</feature>
<protein>
    <submittedName>
        <fullName evidence="12">WASH complex subunit 2C</fullName>
    </submittedName>
</protein>
<evidence type="ECO:0000256" key="1">
    <source>
        <dbReference type="ARBA" id="ARBA00004146"/>
    </source>
</evidence>
<evidence type="ECO:0000256" key="2">
    <source>
        <dbReference type="ARBA" id="ARBA00004236"/>
    </source>
</evidence>
<evidence type="ECO:0000259" key="11">
    <source>
        <dbReference type="Pfam" id="PF15255"/>
    </source>
</evidence>
<keyword evidence="6" id="KW-0967">Endosome</keyword>
<feature type="region of interest" description="Disordered" evidence="10">
    <location>
        <begin position="638"/>
        <end position="798"/>
    </location>
</feature>
<accession>A0ABK0LXP8</accession>
<proteinExistence type="evidence at protein level"/>
<evidence type="ECO:0000256" key="3">
    <source>
        <dbReference type="ARBA" id="ARBA00022448"/>
    </source>
</evidence>
<dbReference type="Ensembl" id="ENSRNOT00000132101.1">
    <property type="protein sequence ID" value="ENSRNOP00000110347.1"/>
    <property type="gene ID" value="ENSRNOG00000011653.8"/>
</dbReference>
<name>A0ABK0LXP8_RAT</name>
<evidence type="ECO:0000256" key="5">
    <source>
        <dbReference type="ARBA" id="ARBA00022553"/>
    </source>
</evidence>
<feature type="compositionally biased region" description="Basic and acidic residues" evidence="10">
    <location>
        <begin position="288"/>
        <end position="323"/>
    </location>
</feature>
<feature type="compositionally biased region" description="Polar residues" evidence="10">
    <location>
        <begin position="548"/>
        <end position="558"/>
    </location>
</feature>
<dbReference type="GeneTree" id="ENSGT00940000153997"/>
<evidence type="ECO:0000256" key="9">
    <source>
        <dbReference type="SAM" id="Coils"/>
    </source>
</evidence>
<comment type="subcellular location">
    <subcellularLocation>
        <location evidence="2">Cell membrane</location>
    </subcellularLocation>
    <subcellularLocation>
        <location evidence="1">Early endosome membrane</location>
    </subcellularLocation>
</comment>
<feature type="compositionally biased region" description="Acidic residues" evidence="10">
    <location>
        <begin position="248"/>
        <end position="273"/>
    </location>
</feature>
<keyword evidence="14" id="KW-1267">Proteomics identification</keyword>
<dbReference type="InterPro" id="IPR029341">
    <property type="entry name" value="FAM21/CAPZIP"/>
</dbReference>
<evidence type="ECO:0000256" key="4">
    <source>
        <dbReference type="ARBA" id="ARBA00022475"/>
    </source>
</evidence>
<feature type="coiled-coil region" evidence="9">
    <location>
        <begin position="100"/>
        <end position="127"/>
    </location>
</feature>
<dbReference type="Proteomes" id="UP000002494">
    <property type="component" value="Chromosome 4"/>
</dbReference>
<keyword evidence="5" id="KW-0597">Phosphoprotein</keyword>
<dbReference type="PANTHER" id="PTHR21669">
    <property type="entry name" value="CAPZ-INTERACTING PROTEIN AND RELATED PROTEINS"/>
    <property type="match status" value="1"/>
</dbReference>
<feature type="region of interest" description="Disordered" evidence="10">
    <location>
        <begin position="1170"/>
        <end position="1210"/>
    </location>
</feature>
<evidence type="ECO:0007829" key="14">
    <source>
        <dbReference type="PeptideAtlas" id="A0ABK0LXP8"/>
    </source>
</evidence>
<dbReference type="PANTHER" id="PTHR21669:SF38">
    <property type="entry name" value="WASH COMPLEX SUBUNIT 2A-RELATED"/>
    <property type="match status" value="1"/>
</dbReference>
<keyword evidence="4" id="KW-1003">Cell membrane</keyword>
<feature type="compositionally biased region" description="Acidic residues" evidence="10">
    <location>
        <begin position="219"/>
        <end position="231"/>
    </location>
</feature>
<evidence type="ECO:0000256" key="10">
    <source>
        <dbReference type="SAM" id="MobiDB-lite"/>
    </source>
</evidence>
<feature type="region of interest" description="Disordered" evidence="10">
    <location>
        <begin position="846"/>
        <end position="968"/>
    </location>
</feature>
<reference evidence="12" key="3">
    <citation type="submission" date="2025-09" db="UniProtKB">
        <authorList>
            <consortium name="Ensembl"/>
        </authorList>
    </citation>
    <scope>IDENTIFICATION</scope>
    <source>
        <strain evidence="12">Brown Norway</strain>
    </source>
</reference>
<gene>
    <name evidence="12" type="primary">Washc2c</name>
</gene>
<keyword evidence="7" id="KW-0472">Membrane</keyword>
<organism evidence="12 13">
    <name type="scientific">Rattus norvegicus</name>
    <name type="common">Rat</name>
    <dbReference type="NCBI Taxonomy" id="10116"/>
    <lineage>
        <taxon>Eukaryota</taxon>
        <taxon>Metazoa</taxon>
        <taxon>Chordata</taxon>
        <taxon>Craniata</taxon>
        <taxon>Vertebrata</taxon>
        <taxon>Euteleostomi</taxon>
        <taxon>Mammalia</taxon>
        <taxon>Eutheria</taxon>
        <taxon>Euarchontoglires</taxon>
        <taxon>Glires</taxon>
        <taxon>Rodentia</taxon>
        <taxon>Myomorpha</taxon>
        <taxon>Muroidea</taxon>
        <taxon>Muridae</taxon>
        <taxon>Murinae</taxon>
        <taxon>Rattus</taxon>
    </lineage>
</organism>
<dbReference type="Pfam" id="PF15255">
    <property type="entry name" value="CAP-ZIP_m"/>
    <property type="match status" value="1"/>
</dbReference>
<reference evidence="12" key="2">
    <citation type="submission" date="2025-08" db="UniProtKB">
        <authorList>
            <consortium name="Ensembl"/>
        </authorList>
    </citation>
    <scope>IDENTIFICATION</scope>
    <source>
        <strain evidence="12">Brown Norway</strain>
    </source>
</reference>
<feature type="compositionally biased region" description="Basic and acidic residues" evidence="10">
    <location>
        <begin position="1078"/>
        <end position="1092"/>
    </location>
</feature>
<evidence type="ECO:0000313" key="12">
    <source>
        <dbReference type="Ensembl" id="ENSRNOP00000110347.1"/>
    </source>
</evidence>
<evidence type="ECO:0000256" key="6">
    <source>
        <dbReference type="ARBA" id="ARBA00022753"/>
    </source>
</evidence>
<feature type="compositionally biased region" description="Acidic residues" evidence="10">
    <location>
        <begin position="763"/>
        <end position="774"/>
    </location>
</feature>
<feature type="compositionally biased region" description="Basic residues" evidence="10">
    <location>
        <begin position="898"/>
        <end position="916"/>
    </location>
</feature>
<feature type="compositionally biased region" description="Polar residues" evidence="10">
    <location>
        <begin position="508"/>
        <end position="528"/>
    </location>
</feature>
<keyword evidence="13" id="KW-1185">Reference proteome</keyword>
<feature type="region of interest" description="Disordered" evidence="10">
    <location>
        <begin position="997"/>
        <end position="1092"/>
    </location>
</feature>
<comment type="similarity">
    <text evidence="8">Belongs to the FAM21 family.</text>
</comment>
<evidence type="ECO:0000256" key="7">
    <source>
        <dbReference type="ARBA" id="ARBA00023136"/>
    </source>
</evidence>
<dbReference type="RGD" id="735230">
    <property type="gene designation" value="Washc2c"/>
</dbReference>
<feature type="region of interest" description="Disordered" evidence="10">
    <location>
        <begin position="201"/>
        <end position="621"/>
    </location>
</feature>
<evidence type="ECO:0000256" key="8">
    <source>
        <dbReference type="ARBA" id="ARBA00038327"/>
    </source>
</evidence>
<feature type="domain" description="FAM21/CAPZIP" evidence="11">
    <location>
        <begin position="826"/>
        <end position="950"/>
    </location>
</feature>
<evidence type="ECO:0000313" key="13">
    <source>
        <dbReference type="Proteomes" id="UP000002494"/>
    </source>
</evidence>
<sequence length="1210" mass="132445">MNRTSPDSEQPPASEPVWERPWSVEEIRRSSQNWSLAADAGLLQFLQEFSQQTISRTHEIKKQVDGLIQETKATHCRLHNVFNDFLMLSNTQFIENRVYDEEVEDQALKTEAEKAEQEKTREQKEIDLIPKVQEAVNYGLQVLDSAFEQLDIKAGNSDSEEEDANERVELILEPKDLYIDRPLPYLIGSKLFMEQEDVGLGELSSEEGSVGSDRGSIVDSEDEKEEEESDDFASHSDNEQNQHITQMSDEEEDDDADLFADSEKEGDDIEDIEESAKSKRPTSFADELAARIKGDVSNQRKEGHTDGKPQRTVKEKKERRTPADDEEDILFPPPTLTDEDFSPFGSRGGLFSDRQGLFDDDDESDLFKEAPRGQPAQGPVSEESPPSPKPGKKIPAGAVSVFLGYTDVSGSTSAPSLKEFQKHEQSTPGKGPHLPAPTGLFDDDDNDSDEDDNFFMPSSSKPSKTDKVKPTTIIFDDDEGDLFKEKTTALPAASVSQTDENKARTDKTITLPSSKNPKLVSETKTQKGLFSDEEDSEDNLFGSAAAKKQTSSLPPQSQEKAKPSEQPPKKASALFSSDEEDQWSVADSQTKLASERKSKGERWDAGTNQGQEAKAVKKTNLFEEEDDDGVDLFAIAKDSQKKTQRTSLLFEDDTDSGSSLFSLPPTSVPPAATKKESIPKVPLLFSDEEDSEVPSGVKPVDLKAENAAASPEVGSADVANVAQKEGLLPTSDQEAGGPSDIFSSSSPLDKGAKGRTKTVLSLFDEDEDKVEDDSNTCAPQGGLEKGAKTDRRPKSTGVFQDEELLFSHKLQKDNDPDVDLFAGTKKTRANLAINPATLLPSVAPQIPGAKPASSELAFPSSEPARSHIREAVPTLPGSEEAGVSFDLPAQADTLHSANKGRVKVRGKRRPQTRAARRLAAQESSEAEDVIIDRGPVTQLSSSPVLPNGHQPLLQPRMASGETSSEKAMAVPWEGGPVLSAVDRSFFVKSLPQTGNEAHLFDSGDIFPKSTGSQSMEGASVKAGETPAHSSAGRKEKSLVFPDLSEASGVDDLFQSAKPRPTKKRNPFPLLEDEEDLFADQKGKKNQWKSDSHQDVVSKTQDIFEDDIFATEAIKKPFPKKREKERTLEPNLFDDNIDIFADLTVKPKEKPKKKVTAKSMFDDDTDDIFSSGLQAKASKPKSQSAEAASELRSENQVSNIFDDPLNAFGSQ</sequence>